<dbReference type="EMBL" id="JATN01000322">
    <property type="protein sequence ID" value="EUC56546.1"/>
    <property type="molecule type" value="Genomic_DNA"/>
</dbReference>
<evidence type="ECO:0008006" key="4">
    <source>
        <dbReference type="Google" id="ProtNLM"/>
    </source>
</evidence>
<evidence type="ECO:0000313" key="3">
    <source>
        <dbReference type="Proteomes" id="UP000030108"/>
    </source>
</evidence>
<dbReference type="InterPro" id="IPR041078">
    <property type="entry name" value="Plavaka"/>
</dbReference>
<proteinExistence type="predicted"/>
<protein>
    <recommendedName>
        <fullName evidence="4">Transposase family Tnp2 protein</fullName>
    </recommendedName>
</protein>
<dbReference type="OrthoDB" id="3239511at2759"/>
<feature type="region of interest" description="Disordered" evidence="1">
    <location>
        <begin position="59"/>
        <end position="78"/>
    </location>
</feature>
<dbReference type="AlphaFoldDB" id="X8J5S7"/>
<organism evidence="2 3">
    <name type="scientific">Rhizoctonia solani AG-3 Rhs1AP</name>
    <dbReference type="NCBI Taxonomy" id="1086054"/>
    <lineage>
        <taxon>Eukaryota</taxon>
        <taxon>Fungi</taxon>
        <taxon>Dikarya</taxon>
        <taxon>Basidiomycota</taxon>
        <taxon>Agaricomycotina</taxon>
        <taxon>Agaricomycetes</taxon>
        <taxon>Cantharellales</taxon>
        <taxon>Ceratobasidiaceae</taxon>
        <taxon>Rhizoctonia</taxon>
    </lineage>
</organism>
<evidence type="ECO:0000256" key="1">
    <source>
        <dbReference type="SAM" id="MobiDB-lite"/>
    </source>
</evidence>
<name>X8J5S7_9AGAM</name>
<dbReference type="Pfam" id="PF18759">
    <property type="entry name" value="Plavaka"/>
    <property type="match status" value="1"/>
</dbReference>
<accession>X8J5S7</accession>
<evidence type="ECO:0000313" key="2">
    <source>
        <dbReference type="EMBL" id="EUC56546.1"/>
    </source>
</evidence>
<comment type="caution">
    <text evidence="2">The sequence shown here is derived from an EMBL/GenBank/DDBJ whole genome shotgun (WGS) entry which is preliminary data.</text>
</comment>
<dbReference type="Proteomes" id="UP000030108">
    <property type="component" value="Unassembled WGS sequence"/>
</dbReference>
<feature type="region of interest" description="Disordered" evidence="1">
    <location>
        <begin position="375"/>
        <end position="404"/>
    </location>
</feature>
<reference evidence="3" key="1">
    <citation type="journal article" date="2014" name="Genome Announc.">
        <title>Draft genome sequence of the plant-pathogenic soil fungus Rhizoctonia solani anastomosis group 3 strain Rhs1AP.</title>
        <authorList>
            <person name="Cubeta M.A."/>
            <person name="Thomas E."/>
            <person name="Dean R.A."/>
            <person name="Jabaji S."/>
            <person name="Neate S.M."/>
            <person name="Tavantzis S."/>
            <person name="Toda T."/>
            <person name="Vilgalys R."/>
            <person name="Bharathan N."/>
            <person name="Fedorova-Abrams N."/>
            <person name="Pakala S.B."/>
            <person name="Pakala S.M."/>
            <person name="Zafar N."/>
            <person name="Joardar V."/>
            <person name="Losada L."/>
            <person name="Nierman W.C."/>
        </authorList>
    </citation>
    <scope>NUCLEOTIDE SEQUENCE [LARGE SCALE GENOMIC DNA]</scope>
    <source>
        <strain evidence="3">AG-3</strain>
    </source>
</reference>
<feature type="compositionally biased region" description="Polar residues" evidence="1">
    <location>
        <begin position="383"/>
        <end position="396"/>
    </location>
</feature>
<sequence length="1038" mass="118117">MYQRTTIMPHHEIDGEDNLRGMSKKEMRQVIRDLQGQQLAMEEDRNRLQKENEALKHTMNAQEDAANESDTELEQSGPSALEITRWKKYARAAGGRAGALFDPFLNHRVLADHQVQAHIRDILREVRQAKDGGDGLEDDDNAALYWDTVRFETPGPIALAREMIFNLPMSPNGLWLRDWFQDEIRAGIRKLRSIFVYDLARCYSDIFGFTNISFKDRSERPNLPEVQALSDFMHMEAVDEEGRSDFTLFFKDQCIARSLRLLLLGESAILGKRSSKARDSHAKLWHVKYITPSLLAFVATAEVFPNTLTAGAAAELENAGVGSQAELADFLYQGASVELFGDDEDTSQLEDRQEFPPPLTSSHVWIRHHPASGQPNELLDLKSPTSSQPASVPSKSHSGRPTLENDNLPVFFPFSTLKDFQQAEIFADYGATDAHIDRQLALASTDITLKNAKGYHDTLALAIRLSGHTFTHYVHFQPVLPALAAVVGDPELAPFMKYYPEERWVARPGTTDGAMRVWEELWHSLLWWKFQDHILAHQCILYLVIYIDETSVSTIGGVHVWPIYLWVGNLPASIRKQRKGKGGAVLIGYLPKAQKDKGVRDMAGLRCQVYHNAIAKVFESLKIPSRYGTPLRCGDGIIREFVPVLAAGSADYMEFIRMVCILGHRSDFPCPTCLVPRLQQSKLSEKWPVRTVLETEDILQCALNEPQPSVKKTILQEQSLRSVRNAFNDIIPPFHSIYEAFVADPLHQIEQGVWGAHLWPWIRDQLDSNKKDVLDERFKAIPIYPDLKHFPNGVTALKYLTGKEHGVILKFIVPLIQDMILDKYRKIVLGSFRTLAVIHMLSKFTTHTDLSLEELERQILKFDKLHEKLHKKFDISANYPKLHSLSHLVTIIREHSTTDNYHTGLGEALHPQSKKDYRRTNHQPDFENQMLRMHQEREAIIHIRVQIDSAGAVSEEIEPELSELWDGPNVQFGAPDRHGRQLAGSFTHACRQQDTCYQKMPLHLRTFLYQRVGGFGNKTHFRESDLPHLDGMVVSIYA</sequence>
<gene>
    <name evidence="2" type="ORF">RSOL_184530</name>
</gene>